<dbReference type="PANTHER" id="PTHR47966">
    <property type="entry name" value="BETA-SITE APP-CLEAVING ENZYME, ISOFORM A-RELATED"/>
    <property type="match status" value="1"/>
</dbReference>
<evidence type="ECO:0000256" key="5">
    <source>
        <dbReference type="SAM" id="SignalP"/>
    </source>
</evidence>
<dbReference type="AlphaFoldDB" id="W4JPX4"/>
<evidence type="ECO:0000256" key="3">
    <source>
        <dbReference type="RuleBase" id="RU000454"/>
    </source>
</evidence>
<name>W4JPX4_HETIT</name>
<dbReference type="Pfam" id="PF00026">
    <property type="entry name" value="Asp"/>
    <property type="match status" value="2"/>
</dbReference>
<evidence type="ECO:0000256" key="1">
    <source>
        <dbReference type="ARBA" id="ARBA00007447"/>
    </source>
</evidence>
<evidence type="ECO:0000256" key="2">
    <source>
        <dbReference type="ARBA" id="ARBA00022750"/>
    </source>
</evidence>
<reference evidence="7 8" key="1">
    <citation type="journal article" date="2012" name="New Phytol.">
        <title>Insight into trade-off between wood decay and parasitism from the genome of a fungal forest pathogen.</title>
        <authorList>
            <person name="Olson A."/>
            <person name="Aerts A."/>
            <person name="Asiegbu F."/>
            <person name="Belbahri L."/>
            <person name="Bouzid O."/>
            <person name="Broberg A."/>
            <person name="Canback B."/>
            <person name="Coutinho P.M."/>
            <person name="Cullen D."/>
            <person name="Dalman K."/>
            <person name="Deflorio G."/>
            <person name="van Diepen L.T."/>
            <person name="Dunand C."/>
            <person name="Duplessis S."/>
            <person name="Durling M."/>
            <person name="Gonthier P."/>
            <person name="Grimwood J."/>
            <person name="Fossdal C.G."/>
            <person name="Hansson D."/>
            <person name="Henrissat B."/>
            <person name="Hietala A."/>
            <person name="Himmelstrand K."/>
            <person name="Hoffmeister D."/>
            <person name="Hogberg N."/>
            <person name="James T.Y."/>
            <person name="Karlsson M."/>
            <person name="Kohler A."/>
            <person name="Kues U."/>
            <person name="Lee Y.H."/>
            <person name="Lin Y.C."/>
            <person name="Lind M."/>
            <person name="Lindquist E."/>
            <person name="Lombard V."/>
            <person name="Lucas S."/>
            <person name="Lunden K."/>
            <person name="Morin E."/>
            <person name="Murat C."/>
            <person name="Park J."/>
            <person name="Raffaello T."/>
            <person name="Rouze P."/>
            <person name="Salamov A."/>
            <person name="Schmutz J."/>
            <person name="Solheim H."/>
            <person name="Stahlberg J."/>
            <person name="Velez H."/>
            <person name="de Vries R.P."/>
            <person name="Wiebenga A."/>
            <person name="Woodward S."/>
            <person name="Yakovlev I."/>
            <person name="Garbelotto M."/>
            <person name="Martin F."/>
            <person name="Grigoriev I.V."/>
            <person name="Stenlid J."/>
        </authorList>
    </citation>
    <scope>NUCLEOTIDE SEQUENCE [LARGE SCALE GENOMIC DNA]</scope>
    <source>
        <strain evidence="7 8">TC 32-1</strain>
    </source>
</reference>
<gene>
    <name evidence="7" type="ORF">HETIRDRAFT_39297</name>
</gene>
<evidence type="ECO:0000256" key="4">
    <source>
        <dbReference type="SAM" id="Phobius"/>
    </source>
</evidence>
<keyword evidence="4" id="KW-0472">Membrane</keyword>
<feature type="signal peptide" evidence="5">
    <location>
        <begin position="1"/>
        <end position="18"/>
    </location>
</feature>
<keyword evidence="4" id="KW-0812">Transmembrane</keyword>
<dbReference type="CDD" id="cd05471">
    <property type="entry name" value="pepsin_like"/>
    <property type="match status" value="1"/>
</dbReference>
<keyword evidence="8" id="KW-1185">Reference proteome</keyword>
<keyword evidence="2 3" id="KW-0064">Aspartyl protease</keyword>
<dbReference type="PROSITE" id="PS00141">
    <property type="entry name" value="ASP_PROTEASE"/>
    <property type="match status" value="1"/>
</dbReference>
<dbReference type="GO" id="GO:0004190">
    <property type="term" value="F:aspartic-type endopeptidase activity"/>
    <property type="evidence" value="ECO:0007669"/>
    <property type="project" value="UniProtKB-KW"/>
</dbReference>
<dbReference type="InterPro" id="IPR034164">
    <property type="entry name" value="Pepsin-like_dom"/>
</dbReference>
<dbReference type="RefSeq" id="XP_009552483.1">
    <property type="nucleotide sequence ID" value="XM_009554188.1"/>
</dbReference>
<feature type="chain" id="PRO_5004843739" evidence="5">
    <location>
        <begin position="19"/>
        <end position="565"/>
    </location>
</feature>
<dbReference type="Gene3D" id="2.40.70.10">
    <property type="entry name" value="Acid Proteases"/>
    <property type="match status" value="2"/>
</dbReference>
<keyword evidence="4" id="KW-1133">Transmembrane helix</keyword>
<evidence type="ECO:0000313" key="7">
    <source>
        <dbReference type="EMBL" id="ETW75583.1"/>
    </source>
</evidence>
<feature type="domain" description="Peptidase A1" evidence="6">
    <location>
        <begin position="63"/>
        <end position="473"/>
    </location>
</feature>
<proteinExistence type="inferred from homology"/>
<dbReference type="InterPro" id="IPR001461">
    <property type="entry name" value="Aspartic_peptidase_A1"/>
</dbReference>
<evidence type="ECO:0000259" key="6">
    <source>
        <dbReference type="PROSITE" id="PS51767"/>
    </source>
</evidence>
<dbReference type="KEGG" id="hir:HETIRDRAFT_39297"/>
<dbReference type="OrthoDB" id="3089at2759"/>
<protein>
    <submittedName>
        <fullName evidence="7">Aspartic peptidase</fullName>
    </submittedName>
</protein>
<dbReference type="InParanoid" id="W4JPX4"/>
<dbReference type="HOGENOM" id="CLU_021426_0_0_1"/>
<dbReference type="InterPro" id="IPR033121">
    <property type="entry name" value="PEPTIDASE_A1"/>
</dbReference>
<dbReference type="PROSITE" id="PS51767">
    <property type="entry name" value="PEPTIDASE_A1"/>
    <property type="match status" value="1"/>
</dbReference>
<keyword evidence="5" id="KW-0732">Signal</keyword>
<dbReference type="PANTHER" id="PTHR47966:SF51">
    <property type="entry name" value="BETA-SITE APP-CLEAVING ENZYME, ISOFORM A-RELATED"/>
    <property type="match status" value="1"/>
</dbReference>
<dbReference type="GO" id="GO:0006508">
    <property type="term" value="P:proteolysis"/>
    <property type="evidence" value="ECO:0007669"/>
    <property type="project" value="UniProtKB-KW"/>
</dbReference>
<dbReference type="EMBL" id="KI925466">
    <property type="protein sequence ID" value="ETW75583.1"/>
    <property type="molecule type" value="Genomic_DNA"/>
</dbReference>
<accession>W4JPX4</accession>
<keyword evidence="3" id="KW-0645">Protease</keyword>
<dbReference type="PRINTS" id="PR00792">
    <property type="entry name" value="PEPSIN"/>
</dbReference>
<evidence type="ECO:0000313" key="8">
    <source>
        <dbReference type="Proteomes" id="UP000030671"/>
    </source>
</evidence>
<comment type="similarity">
    <text evidence="1 3">Belongs to the peptidase A1 family.</text>
</comment>
<feature type="transmembrane region" description="Helical" evidence="4">
    <location>
        <begin position="540"/>
        <end position="564"/>
    </location>
</feature>
<sequence length="565" mass="59926">MVPFFCFVAAIFFVSAAATPINHAKRLVDGIHIPLVRYQAARTQRRSQRAGAIGLGNVVDVTYNVLVQIGSTRTPLVLDTGSSDLWVLSDACKSNCSSAKVPLYPISTFKDTGLDVHLLYGDSFTGTHAKGPIGKDTVGVAGLILPDQYFAAISDTNTSILQTGSAGIFGLGFPVNSFRSMTDLVYSVIWNKLLSAKVNGVSRRSTDSSIDSSFASRVFPDFSFVHPASELQSRQSFTITVHDVLETFESNGPLVSRLATQGKLAAPLVTITLQRDTVDVGGNLGMLSIGELPRGVKADSLTWVSLRGYTTAEGGLPAPAESPNEVYPLAWEIPIDDVYFDGQKLPKSNLTSSKISLSALVDTGNSLIRGPQDVVQAVMSRLGKNTYPCGEAHTLAFKIGGKMFNVDPRDFGSQTYINSVDQCSPNLVATDPPGEGFLYSWSLGDPFLKSALVSFYYGNLTYPSKDAPRIGLLSTVPDDAAVQLQSAVSAAASSNGNLPVVSHSAPSGTLVAASTNTLGVAQACASMSGSNPRQSSGTVVLIRINGSFSFVTVLFLMACMLVLYI</sequence>
<dbReference type="SUPFAM" id="SSF50630">
    <property type="entry name" value="Acid proteases"/>
    <property type="match status" value="1"/>
</dbReference>
<dbReference type="InterPro" id="IPR021109">
    <property type="entry name" value="Peptidase_aspartic_dom_sf"/>
</dbReference>
<organism evidence="7 8">
    <name type="scientific">Heterobasidion irregulare (strain TC 32-1)</name>
    <dbReference type="NCBI Taxonomy" id="747525"/>
    <lineage>
        <taxon>Eukaryota</taxon>
        <taxon>Fungi</taxon>
        <taxon>Dikarya</taxon>
        <taxon>Basidiomycota</taxon>
        <taxon>Agaricomycotina</taxon>
        <taxon>Agaricomycetes</taxon>
        <taxon>Russulales</taxon>
        <taxon>Bondarzewiaceae</taxon>
        <taxon>Heterobasidion</taxon>
        <taxon>Heterobasidion annosum species complex</taxon>
    </lineage>
</organism>
<keyword evidence="3" id="KW-0378">Hydrolase</keyword>
<dbReference type="InterPro" id="IPR001969">
    <property type="entry name" value="Aspartic_peptidase_AS"/>
</dbReference>
<dbReference type="Proteomes" id="UP000030671">
    <property type="component" value="Unassembled WGS sequence"/>
</dbReference>
<dbReference type="GeneID" id="20672491"/>
<dbReference type="eggNOG" id="KOG1339">
    <property type="taxonomic scope" value="Eukaryota"/>
</dbReference>